<reference evidence="1 2" key="1">
    <citation type="submission" date="2015-01" db="EMBL/GenBank/DDBJ databases">
        <title>The Genome Sequence of Rhinocladiella mackenzie CBS 650.93.</title>
        <authorList>
            <consortium name="The Broad Institute Genomics Platform"/>
            <person name="Cuomo C."/>
            <person name="de Hoog S."/>
            <person name="Gorbushina A."/>
            <person name="Stielow B."/>
            <person name="Teixiera M."/>
            <person name="Abouelleil A."/>
            <person name="Chapman S.B."/>
            <person name="Priest M."/>
            <person name="Young S.K."/>
            <person name="Wortman J."/>
            <person name="Nusbaum C."/>
            <person name="Birren B."/>
        </authorList>
    </citation>
    <scope>NUCLEOTIDE SEQUENCE [LARGE SCALE GENOMIC DNA]</scope>
    <source>
        <strain evidence="1 2">CBS 650.93</strain>
    </source>
</reference>
<dbReference type="Proteomes" id="UP000053617">
    <property type="component" value="Unassembled WGS sequence"/>
</dbReference>
<gene>
    <name evidence="1" type="ORF">Z518_07024</name>
</gene>
<sequence>MVDYYVKVFSIMKLGNFDPINTYCELCWPAAMQDHMLFYATLALSRAACMLNVPYITNDYAAFDIHCDVFRRVARAFVVVESREEMIRVATYRPGNGEGLDACRKGTDTLRESLLSRPFFQTIQHGQFPVLPNQQLWAFSLGINELVQAGTIRRDIMNIVIHTERALLNKPEAVALTTTHLVPQLVFPRMSEQLSDFESQLCYTLLALCGYVDRNSSHARSDPAISFPSGTHSDPMFSQQHAPENLNDKIPVDKIAQAFINKKLSDSQSVDRPATLERSCLTWCSLMLRTILLTDAHSIVTPWADYRNEY</sequence>
<dbReference type="EMBL" id="KN847479">
    <property type="protein sequence ID" value="KIX03471.1"/>
    <property type="molecule type" value="Genomic_DNA"/>
</dbReference>
<organism evidence="1 2">
    <name type="scientific">Rhinocladiella mackenziei CBS 650.93</name>
    <dbReference type="NCBI Taxonomy" id="1442369"/>
    <lineage>
        <taxon>Eukaryota</taxon>
        <taxon>Fungi</taxon>
        <taxon>Dikarya</taxon>
        <taxon>Ascomycota</taxon>
        <taxon>Pezizomycotina</taxon>
        <taxon>Eurotiomycetes</taxon>
        <taxon>Chaetothyriomycetidae</taxon>
        <taxon>Chaetothyriales</taxon>
        <taxon>Herpotrichiellaceae</taxon>
        <taxon>Rhinocladiella</taxon>
    </lineage>
</organism>
<evidence type="ECO:0000313" key="2">
    <source>
        <dbReference type="Proteomes" id="UP000053617"/>
    </source>
</evidence>
<proteinExistence type="predicted"/>
<dbReference type="HOGENOM" id="CLU_897570_0_0_1"/>
<dbReference type="VEuPathDB" id="FungiDB:Z518_07024"/>
<evidence type="ECO:0000313" key="1">
    <source>
        <dbReference type="EMBL" id="KIX03471.1"/>
    </source>
</evidence>
<dbReference type="RefSeq" id="XP_013270607.1">
    <property type="nucleotide sequence ID" value="XM_013415153.1"/>
</dbReference>
<dbReference type="AlphaFoldDB" id="A0A0D2IJP7"/>
<keyword evidence="2" id="KW-1185">Reference proteome</keyword>
<protein>
    <submittedName>
        <fullName evidence="1">Uncharacterized protein</fullName>
    </submittedName>
</protein>
<name>A0A0D2IJP7_9EURO</name>
<accession>A0A0D2IJP7</accession>
<dbReference type="OrthoDB" id="4130961at2759"/>
<dbReference type="GeneID" id="25295095"/>